<keyword evidence="2" id="KW-1185">Reference proteome</keyword>
<gene>
    <name evidence="1" type="ORF">JTE90_020911</name>
</gene>
<name>A0AAV6VPI4_9ARAC</name>
<accession>A0AAV6VPI4</accession>
<dbReference type="AlphaFoldDB" id="A0AAV6VPI4"/>
<evidence type="ECO:0000313" key="1">
    <source>
        <dbReference type="EMBL" id="KAG8198081.1"/>
    </source>
</evidence>
<organism evidence="1 2">
    <name type="scientific">Oedothorax gibbosus</name>
    <dbReference type="NCBI Taxonomy" id="931172"/>
    <lineage>
        <taxon>Eukaryota</taxon>
        <taxon>Metazoa</taxon>
        <taxon>Ecdysozoa</taxon>
        <taxon>Arthropoda</taxon>
        <taxon>Chelicerata</taxon>
        <taxon>Arachnida</taxon>
        <taxon>Araneae</taxon>
        <taxon>Araneomorphae</taxon>
        <taxon>Entelegynae</taxon>
        <taxon>Araneoidea</taxon>
        <taxon>Linyphiidae</taxon>
        <taxon>Erigoninae</taxon>
        <taxon>Oedothorax</taxon>
    </lineage>
</organism>
<evidence type="ECO:0000313" key="2">
    <source>
        <dbReference type="Proteomes" id="UP000827092"/>
    </source>
</evidence>
<comment type="caution">
    <text evidence="1">The sequence shown here is derived from an EMBL/GenBank/DDBJ whole genome shotgun (WGS) entry which is preliminary data.</text>
</comment>
<reference evidence="1 2" key="1">
    <citation type="journal article" date="2022" name="Nat. Ecol. Evol.">
        <title>A masculinizing supergene underlies an exaggerated male reproductive morph in a spider.</title>
        <authorList>
            <person name="Hendrickx F."/>
            <person name="De Corte Z."/>
            <person name="Sonet G."/>
            <person name="Van Belleghem S.M."/>
            <person name="Kostlbacher S."/>
            <person name="Vangestel C."/>
        </authorList>
    </citation>
    <scope>NUCLEOTIDE SEQUENCE [LARGE SCALE GENOMIC DNA]</scope>
    <source>
        <strain evidence="1">W744_W776</strain>
    </source>
</reference>
<sequence length="165" mass="18675">MMSSVSDLNLGDRECCFKTSFAQKSFDFCWKIENYPRSGFKLRSPAFHPASNLSFYAKFSIFDEEAELSVFLQSRDSIEIKHDVSITLPTGIKLSSPSTNHKYVYGSTPFVISVNPIYGRLSSTPFVASTSLQMPPESVIVKCKMEFYHHTTEVEPAYVETKSKK</sequence>
<proteinExistence type="predicted"/>
<protein>
    <submittedName>
        <fullName evidence="1">Uncharacterized protein</fullName>
    </submittedName>
</protein>
<dbReference type="EMBL" id="JAFNEN010000044">
    <property type="protein sequence ID" value="KAG8198081.1"/>
    <property type="molecule type" value="Genomic_DNA"/>
</dbReference>
<dbReference type="Proteomes" id="UP000827092">
    <property type="component" value="Unassembled WGS sequence"/>
</dbReference>